<name>A0A3A4NGT0_ABYX5</name>
<feature type="region of interest" description="Disordered" evidence="1">
    <location>
        <begin position="118"/>
        <end position="154"/>
    </location>
</feature>
<proteinExistence type="predicted"/>
<evidence type="ECO:0000313" key="2">
    <source>
        <dbReference type="EMBL" id="RJP17546.1"/>
    </source>
</evidence>
<accession>A0A3A4NGT0</accession>
<dbReference type="EMBL" id="QZKU01000114">
    <property type="protein sequence ID" value="RJP17546.1"/>
    <property type="molecule type" value="Genomic_DNA"/>
</dbReference>
<gene>
    <name evidence="2" type="ORF">C4520_16410</name>
</gene>
<evidence type="ECO:0000313" key="3">
    <source>
        <dbReference type="Proteomes" id="UP000265882"/>
    </source>
</evidence>
<dbReference type="AlphaFoldDB" id="A0A3A4NGT0"/>
<sequence length="154" mass="16920">MLHSGKPALFALFSVVVHILFVVLFAQVTLSFTPPPVKQLSLVLMSSGGGQSDIVQKEAVWISPKRIEPAFPVDAVLSELESEVPKWRHLAKPEDALFTLKETLLPVVDVKETADKLRPRPPDKLFAAPPAESKPMPTAEFALGPDLPRILHED</sequence>
<evidence type="ECO:0000256" key="1">
    <source>
        <dbReference type="SAM" id="MobiDB-lite"/>
    </source>
</evidence>
<protein>
    <submittedName>
        <fullName evidence="2">Uncharacterized protein</fullName>
    </submittedName>
</protein>
<reference evidence="2 3" key="1">
    <citation type="journal article" date="2017" name="ISME J.">
        <title>Energy and carbon metabolisms in a deep terrestrial subsurface fluid microbial community.</title>
        <authorList>
            <person name="Momper L."/>
            <person name="Jungbluth S.P."/>
            <person name="Lee M.D."/>
            <person name="Amend J.P."/>
        </authorList>
    </citation>
    <scope>NUCLEOTIDE SEQUENCE [LARGE SCALE GENOMIC DNA]</scope>
    <source>
        <strain evidence="2">SURF_5</strain>
    </source>
</reference>
<dbReference type="Proteomes" id="UP000265882">
    <property type="component" value="Unassembled WGS sequence"/>
</dbReference>
<organism evidence="2 3">
    <name type="scientific">Abyssobacteria bacterium (strain SURF_5)</name>
    <dbReference type="NCBI Taxonomy" id="2093360"/>
    <lineage>
        <taxon>Bacteria</taxon>
        <taxon>Pseudomonadati</taxon>
        <taxon>Candidatus Hydrogenedentota</taxon>
        <taxon>Candidatus Abyssobacteria</taxon>
    </lineage>
</organism>
<comment type="caution">
    <text evidence="2">The sequence shown here is derived from an EMBL/GenBank/DDBJ whole genome shotgun (WGS) entry which is preliminary data.</text>
</comment>